<sequence length="406" mass="46176">MSSEVWVKKYAPKRVEEIVGNKDAKESFLSWISSWSPTKRPKWALLVGPPGVGKTSLVYAYARENGFELIELNNENLGREITLDKLAELVSTSSSLFARKKIVLVESVEVLHLRDSEMAKLFETLEKSRVPVVFTANDQDAIYSSRRLYPLRQQERCAHIAFSRIRKDQIRARLKQICDAEEISVSSNVLDLIAESAQGDLRAAINDLQAFCSGEVSVRESDVQNVYTRDTSVNAYKAVLDILLSPSIATAKNVLTSASVDEETILAWLIENIPDYEKPLENIYRASLVLSRASTFGYLATRLNRYELKKYMLDLMCYSPQPLGEKRYKKLNFPARFKYSARSWEVRMRLIALARVLGAYLHTSRKDALRQAPFFALMSQNPKFGEWFAKTFGDEALESLTLLKKS</sequence>
<evidence type="ECO:0000256" key="3">
    <source>
        <dbReference type="ARBA" id="ARBA00022840"/>
    </source>
</evidence>
<organism evidence="5 6">
    <name type="scientific">Candidatus Marsarchaeota G1 archaeon BE_D</name>
    <dbReference type="NCBI Taxonomy" id="1978156"/>
    <lineage>
        <taxon>Archaea</taxon>
        <taxon>Candidatus Marsarchaeota</taxon>
        <taxon>Candidatus Marsarchaeota group 1</taxon>
    </lineage>
</organism>
<name>A0A2R6AFV3_9ARCH</name>
<accession>A0A2R6AFV3</accession>
<evidence type="ECO:0000256" key="2">
    <source>
        <dbReference type="ARBA" id="ARBA00022741"/>
    </source>
</evidence>
<dbReference type="InterPro" id="IPR027417">
    <property type="entry name" value="P-loop_NTPase"/>
</dbReference>
<dbReference type="Gene3D" id="1.10.8.60">
    <property type="match status" value="1"/>
</dbReference>
<protein>
    <recommendedName>
        <fullName evidence="4">ATPase AAA-type core domain-containing protein</fullName>
    </recommendedName>
</protein>
<dbReference type="SUPFAM" id="SSF52540">
    <property type="entry name" value="P-loop containing nucleoside triphosphate hydrolases"/>
    <property type="match status" value="1"/>
</dbReference>
<dbReference type="Gene3D" id="3.40.50.300">
    <property type="entry name" value="P-loop containing nucleotide triphosphate hydrolases"/>
    <property type="match status" value="1"/>
</dbReference>
<evidence type="ECO:0000313" key="6">
    <source>
        <dbReference type="Proteomes" id="UP000240569"/>
    </source>
</evidence>
<dbReference type="EMBL" id="NEXD01000038">
    <property type="protein sequence ID" value="PSN85265.1"/>
    <property type="molecule type" value="Genomic_DNA"/>
</dbReference>
<dbReference type="GO" id="GO:0016887">
    <property type="term" value="F:ATP hydrolysis activity"/>
    <property type="evidence" value="ECO:0007669"/>
    <property type="project" value="InterPro"/>
</dbReference>
<dbReference type="Pfam" id="PF00004">
    <property type="entry name" value="AAA"/>
    <property type="match status" value="1"/>
</dbReference>
<keyword evidence="2" id="KW-0547">Nucleotide-binding</keyword>
<dbReference type="PANTHER" id="PTHR23389">
    <property type="entry name" value="CHROMOSOME TRANSMISSION FIDELITY FACTOR 18"/>
    <property type="match status" value="1"/>
</dbReference>
<keyword evidence="3" id="KW-0067">ATP-binding</keyword>
<keyword evidence="1" id="KW-0235">DNA replication</keyword>
<gene>
    <name evidence="5" type="ORF">B9Q02_07025</name>
</gene>
<dbReference type="AlphaFoldDB" id="A0A2R6AFV3"/>
<evidence type="ECO:0000256" key="1">
    <source>
        <dbReference type="ARBA" id="ARBA00022705"/>
    </source>
</evidence>
<dbReference type="Proteomes" id="UP000240569">
    <property type="component" value="Unassembled WGS sequence"/>
</dbReference>
<dbReference type="CDD" id="cd18140">
    <property type="entry name" value="HLD_clamp_RFC"/>
    <property type="match status" value="1"/>
</dbReference>
<reference evidence="5 6" key="1">
    <citation type="submission" date="2017-04" db="EMBL/GenBank/DDBJ databases">
        <title>Novel microbial lineages endemic to geothermal iron-oxide mats fill important gaps in the evolutionary history of Archaea.</title>
        <authorList>
            <person name="Jay Z.J."/>
            <person name="Beam J.P."/>
            <person name="Dlakic M."/>
            <person name="Rusch D.B."/>
            <person name="Kozubal M.A."/>
            <person name="Inskeep W.P."/>
        </authorList>
    </citation>
    <scope>NUCLEOTIDE SEQUENCE [LARGE SCALE GENOMIC DNA]</scope>
    <source>
        <strain evidence="5">BE_D</strain>
    </source>
</reference>
<dbReference type="CDD" id="cd00009">
    <property type="entry name" value="AAA"/>
    <property type="match status" value="1"/>
</dbReference>
<dbReference type="InterPro" id="IPR047854">
    <property type="entry name" value="RFC_lid"/>
</dbReference>
<dbReference type="GO" id="GO:0005524">
    <property type="term" value="F:ATP binding"/>
    <property type="evidence" value="ECO:0007669"/>
    <property type="project" value="UniProtKB-KW"/>
</dbReference>
<comment type="caution">
    <text evidence="5">The sequence shown here is derived from an EMBL/GenBank/DDBJ whole genome shotgun (WGS) entry which is preliminary data.</text>
</comment>
<feature type="domain" description="ATPase AAA-type core" evidence="4">
    <location>
        <begin position="45"/>
        <end position="145"/>
    </location>
</feature>
<dbReference type="InterPro" id="IPR003959">
    <property type="entry name" value="ATPase_AAA_core"/>
</dbReference>
<dbReference type="PANTHER" id="PTHR23389:SF6">
    <property type="entry name" value="REPLICATION FACTOR C SUBUNIT 1"/>
    <property type="match status" value="1"/>
</dbReference>
<evidence type="ECO:0000313" key="5">
    <source>
        <dbReference type="EMBL" id="PSN85265.1"/>
    </source>
</evidence>
<dbReference type="GO" id="GO:0006260">
    <property type="term" value="P:DNA replication"/>
    <property type="evidence" value="ECO:0007669"/>
    <property type="project" value="UniProtKB-KW"/>
</dbReference>
<evidence type="ECO:0000259" key="4">
    <source>
        <dbReference type="Pfam" id="PF00004"/>
    </source>
</evidence>
<proteinExistence type="predicted"/>
<dbReference type="Pfam" id="PF25361">
    <property type="entry name" value="AAA_lid_RFC1"/>
    <property type="match status" value="1"/>
</dbReference>